<feature type="compositionally biased region" description="Basic and acidic residues" evidence="1">
    <location>
        <begin position="35"/>
        <end position="51"/>
    </location>
</feature>
<dbReference type="OrthoDB" id="2384430at2759"/>
<keyword evidence="2" id="KW-1133">Transmembrane helix</keyword>
<organism evidence="3">
    <name type="scientific">Sarcoptes scabiei</name>
    <name type="common">Itch mite</name>
    <name type="synonym">Acarus scabiei</name>
    <dbReference type="NCBI Taxonomy" id="52283"/>
    <lineage>
        <taxon>Eukaryota</taxon>
        <taxon>Metazoa</taxon>
        <taxon>Ecdysozoa</taxon>
        <taxon>Arthropoda</taxon>
        <taxon>Chelicerata</taxon>
        <taxon>Arachnida</taxon>
        <taxon>Acari</taxon>
        <taxon>Acariformes</taxon>
        <taxon>Sarcoptiformes</taxon>
        <taxon>Astigmata</taxon>
        <taxon>Psoroptidia</taxon>
        <taxon>Sarcoptoidea</taxon>
        <taxon>Sarcoptidae</taxon>
        <taxon>Sarcoptinae</taxon>
        <taxon>Sarcoptes</taxon>
    </lineage>
</organism>
<dbReference type="SUPFAM" id="SSF81901">
    <property type="entry name" value="HCP-like"/>
    <property type="match status" value="1"/>
</dbReference>
<dbReference type="EMBL" id="WVUK01000046">
    <property type="protein sequence ID" value="KAF7495674.1"/>
    <property type="molecule type" value="Genomic_DNA"/>
</dbReference>
<protein>
    <submittedName>
        <fullName evidence="3 4">Uncharacterized protein</fullName>
    </submittedName>
</protein>
<name>A0A834VHK2_SARSC</name>
<reference evidence="5" key="1">
    <citation type="journal article" date="2020" name="PLoS Negl. Trop. Dis.">
        <title>High-quality nuclear genome for Sarcoptes scabiei-A critical resource for a neglected parasite.</title>
        <authorList>
            <person name="Korhonen P.K."/>
            <person name="Gasser R.B."/>
            <person name="Ma G."/>
            <person name="Wang T."/>
            <person name="Stroehlein A.J."/>
            <person name="Young N.D."/>
            <person name="Ang C.S."/>
            <person name="Fernando D.D."/>
            <person name="Lu H.C."/>
            <person name="Taylor S."/>
            <person name="Reynolds S.L."/>
            <person name="Mofiz E."/>
            <person name="Najaraj S.H."/>
            <person name="Gowda H."/>
            <person name="Madugundu A."/>
            <person name="Renuse S."/>
            <person name="Holt D."/>
            <person name="Pandey A."/>
            <person name="Papenfuss A.T."/>
            <person name="Fischer K."/>
        </authorList>
    </citation>
    <scope>NUCLEOTIDE SEQUENCE [LARGE SCALE GENOMIC DNA]</scope>
</reference>
<dbReference type="AlphaFoldDB" id="A0A834VHK2"/>
<feature type="transmembrane region" description="Helical" evidence="2">
    <location>
        <begin position="82"/>
        <end position="104"/>
    </location>
</feature>
<feature type="region of interest" description="Disordered" evidence="1">
    <location>
        <begin position="24"/>
        <end position="57"/>
    </location>
</feature>
<reference evidence="4" key="3">
    <citation type="submission" date="2022-06" db="UniProtKB">
        <authorList>
            <consortium name="EnsemblMetazoa"/>
        </authorList>
    </citation>
    <scope>IDENTIFICATION</scope>
</reference>
<dbReference type="Gene3D" id="1.25.40.10">
    <property type="entry name" value="Tetratricopeptide repeat domain"/>
    <property type="match status" value="1"/>
</dbReference>
<dbReference type="InterPro" id="IPR011990">
    <property type="entry name" value="TPR-like_helical_dom_sf"/>
</dbReference>
<evidence type="ECO:0000313" key="5">
    <source>
        <dbReference type="Proteomes" id="UP000070412"/>
    </source>
</evidence>
<evidence type="ECO:0000313" key="4">
    <source>
        <dbReference type="EnsemblMetazoa" id="KAF7495674.1"/>
    </source>
</evidence>
<reference evidence="3" key="2">
    <citation type="submission" date="2020-01" db="EMBL/GenBank/DDBJ databases">
        <authorList>
            <person name="Korhonen P.K.K."/>
            <person name="Guangxu M.G."/>
            <person name="Wang T.W."/>
            <person name="Stroehlein A.J.S."/>
            <person name="Young N.D."/>
            <person name="Ang C.-S.A."/>
            <person name="Fernando D.W.F."/>
            <person name="Lu H.L."/>
            <person name="Taylor S.T."/>
            <person name="Ehtesham M.E.M."/>
            <person name="Najaraj S.H.N."/>
            <person name="Harsha G.H.G."/>
            <person name="Madugundu A.M."/>
            <person name="Renuse S.R."/>
            <person name="Holt D.H."/>
            <person name="Pandey A.P."/>
            <person name="Papenfuss A.P."/>
            <person name="Gasser R.B.G."/>
            <person name="Fischer K.F."/>
        </authorList>
    </citation>
    <scope>NUCLEOTIDE SEQUENCE</scope>
    <source>
        <strain evidence="3">SSS_KF_BRIS2020</strain>
    </source>
</reference>
<keyword evidence="5" id="KW-1185">Reference proteome</keyword>
<dbReference type="Proteomes" id="UP000070412">
    <property type="component" value="Unassembled WGS sequence"/>
</dbReference>
<evidence type="ECO:0000313" key="3">
    <source>
        <dbReference type="EMBL" id="KAF7495674.1"/>
    </source>
</evidence>
<accession>A0A834VHK2</accession>
<sequence>MARRRRRSSSILIDVPEQDRCSTIKRTTTQSVNKNEQERSVKVGCNDEGKDSHHRRQRSKLLKEFRFSPSGQCSTPILTDNWLTIVWPSLLILGAIALCAYTYFCFDHFHYHLTRFYAERIDDHHAQHLLGHKLIRNQSHHEAFKWFRRSADNGHPHSAYNLAVGHLSGYKTDVKKGEVRRLLRYAARNGIEEARKLLNGLCRERPSYCEH</sequence>
<dbReference type="EnsemblMetazoa" id="SSS_1380s_mrna">
    <property type="protein sequence ID" value="KAF7495674.1"/>
    <property type="gene ID" value="SSS_1380"/>
</dbReference>
<evidence type="ECO:0000256" key="1">
    <source>
        <dbReference type="SAM" id="MobiDB-lite"/>
    </source>
</evidence>
<proteinExistence type="predicted"/>
<keyword evidence="2" id="KW-0812">Transmembrane</keyword>
<gene>
    <name evidence="3" type="ORF">SSS_1380</name>
</gene>
<evidence type="ECO:0000256" key="2">
    <source>
        <dbReference type="SAM" id="Phobius"/>
    </source>
</evidence>
<feature type="compositionally biased region" description="Polar residues" evidence="1">
    <location>
        <begin position="24"/>
        <end position="34"/>
    </location>
</feature>
<keyword evidence="2" id="KW-0472">Membrane</keyword>